<dbReference type="RefSeq" id="WP_226933876.1">
    <property type="nucleotide sequence ID" value="NZ_JACDXX010000002.1"/>
</dbReference>
<gene>
    <name evidence="1" type="ORF">H0485_02995</name>
</gene>
<dbReference type="Pfam" id="PF01963">
    <property type="entry name" value="TraB_PrgY_gumN"/>
    <property type="match status" value="1"/>
</dbReference>
<dbReference type="PANTHER" id="PTHR40590">
    <property type="entry name" value="CYTOPLASMIC PROTEIN-RELATED"/>
    <property type="match status" value="1"/>
</dbReference>
<name>A0ABS8CHY2_9RHOB</name>
<dbReference type="CDD" id="cd14789">
    <property type="entry name" value="Tiki"/>
    <property type="match status" value="1"/>
</dbReference>
<protein>
    <submittedName>
        <fullName evidence="1">TraB/GumN family protein</fullName>
    </submittedName>
</protein>
<evidence type="ECO:0000313" key="1">
    <source>
        <dbReference type="EMBL" id="MCB5408979.1"/>
    </source>
</evidence>
<keyword evidence="2" id="KW-1185">Reference proteome</keyword>
<evidence type="ECO:0000313" key="2">
    <source>
        <dbReference type="Proteomes" id="UP001198571"/>
    </source>
</evidence>
<proteinExistence type="predicted"/>
<accession>A0ABS8CHY2</accession>
<sequence>MCAWLSSRPIRGLAALALGWLGFSGLALAECAGVNLTSQMMPAELALVQAKADAVPFPEGNFWTATRDGQQVTLVGTYHLDDPRHEAILKALGPKLAGAGVLLVEAGPKEEAALLKAMEDDPSLMFITEGPTLIERLPRDTWRRLSQALEVRGIPVFMASKLQPWYATVVLAIPPCHIEAGEGQPDAPQGLDGQLIRRAEAIGLPVGALESHEAIFRIFDALSDEQSLAMIESTLAMEGQSEDFAVTLSDLYFAGESRLIWELNRFFAYKQPGYSREQVDQEMAVMEELMMVRRNRAWIPVIERFAAGEKPVIAAFGALHLSGEAGVLNLLQQAGWEITAFTPLAEAGIPAEVPDSLPAQKAPVEELIP</sequence>
<dbReference type="InterPro" id="IPR047111">
    <property type="entry name" value="YbaP-like"/>
</dbReference>
<dbReference type="Proteomes" id="UP001198571">
    <property type="component" value="Unassembled WGS sequence"/>
</dbReference>
<reference evidence="1 2" key="1">
    <citation type="submission" date="2020-07" db="EMBL/GenBank/DDBJ databases">
        <title>Pseudogemmobacter sp. nov., isolated from poultry manure in Taiwan.</title>
        <authorList>
            <person name="Lin S.-Y."/>
            <person name="Tang Y.-S."/>
            <person name="Young C.-C."/>
        </authorList>
    </citation>
    <scope>NUCLEOTIDE SEQUENCE [LARGE SCALE GENOMIC DNA]</scope>
    <source>
        <strain evidence="1 2">CC-YST710</strain>
    </source>
</reference>
<dbReference type="PANTHER" id="PTHR40590:SF1">
    <property type="entry name" value="CYTOPLASMIC PROTEIN"/>
    <property type="match status" value="1"/>
</dbReference>
<dbReference type="InterPro" id="IPR002816">
    <property type="entry name" value="TraB/PrgY/GumN_fam"/>
</dbReference>
<comment type="caution">
    <text evidence="1">The sequence shown here is derived from an EMBL/GenBank/DDBJ whole genome shotgun (WGS) entry which is preliminary data.</text>
</comment>
<dbReference type="EMBL" id="JACDXX010000002">
    <property type="protein sequence ID" value="MCB5408979.1"/>
    <property type="molecule type" value="Genomic_DNA"/>
</dbReference>
<organism evidence="1 2">
    <name type="scientific">Pseudogemmobacter faecipullorum</name>
    <dbReference type="NCBI Taxonomy" id="2755041"/>
    <lineage>
        <taxon>Bacteria</taxon>
        <taxon>Pseudomonadati</taxon>
        <taxon>Pseudomonadota</taxon>
        <taxon>Alphaproteobacteria</taxon>
        <taxon>Rhodobacterales</taxon>
        <taxon>Paracoccaceae</taxon>
        <taxon>Pseudogemmobacter</taxon>
    </lineage>
</organism>